<organism evidence="1 2">
    <name type="scientific">Limisphaera ngatamarikiensis</name>
    <dbReference type="NCBI Taxonomy" id="1324935"/>
    <lineage>
        <taxon>Bacteria</taxon>
        <taxon>Pseudomonadati</taxon>
        <taxon>Verrucomicrobiota</taxon>
        <taxon>Verrucomicrobiia</taxon>
        <taxon>Limisphaerales</taxon>
        <taxon>Limisphaeraceae</taxon>
        <taxon>Limisphaera</taxon>
    </lineage>
</organism>
<dbReference type="EMBL" id="JAAKYA010000060">
    <property type="protein sequence ID" value="NGO39598.1"/>
    <property type="molecule type" value="Genomic_DNA"/>
</dbReference>
<protein>
    <recommendedName>
        <fullName evidence="3">Lipoprotein</fullName>
    </recommendedName>
</protein>
<evidence type="ECO:0008006" key="3">
    <source>
        <dbReference type="Google" id="ProtNLM"/>
    </source>
</evidence>
<dbReference type="AlphaFoldDB" id="A0A6M1RHS0"/>
<evidence type="ECO:0000313" key="1">
    <source>
        <dbReference type="EMBL" id="NGO39598.1"/>
    </source>
</evidence>
<reference evidence="1 2" key="1">
    <citation type="submission" date="2020-02" db="EMBL/GenBank/DDBJ databases">
        <title>Draft genome sequence of Limisphaera ngatamarikiensis NGM72.4T, a thermophilic Verrucomicrobia grouped in subdivision 3.</title>
        <authorList>
            <person name="Carere C.R."/>
            <person name="Steen J."/>
            <person name="Hugenholtz P."/>
            <person name="Stott M.B."/>
        </authorList>
    </citation>
    <scope>NUCLEOTIDE SEQUENCE [LARGE SCALE GENOMIC DNA]</scope>
    <source>
        <strain evidence="1 2">NGM72.4</strain>
    </source>
</reference>
<name>A0A6M1RHS0_9BACT</name>
<comment type="caution">
    <text evidence="1">The sequence shown here is derived from an EMBL/GenBank/DDBJ whole genome shotgun (WGS) entry which is preliminary data.</text>
</comment>
<proteinExistence type="predicted"/>
<keyword evidence="2" id="KW-1185">Reference proteome</keyword>
<dbReference type="PROSITE" id="PS51257">
    <property type="entry name" value="PROKAR_LIPOPROTEIN"/>
    <property type="match status" value="1"/>
</dbReference>
<evidence type="ECO:0000313" key="2">
    <source>
        <dbReference type="Proteomes" id="UP000477311"/>
    </source>
</evidence>
<sequence>MKQRNRFFITGVLACLLSGCATKHFDLDEALRFQLKHPEEAIYMRLHPAVLEPVETTAMFGWERLEGFANGVELLMNDPERLRAYLARRRAVWAKSREGEFTDYEEIKRHLKEGGQLYWYYYRRIYTSGEISHEFGEGFVVIRDGEIVYRLPYSHGKQHRARVFIRPRDSVPDAVENVEGSK</sequence>
<gene>
    <name evidence="1" type="ORF">G4L39_09345</name>
</gene>
<dbReference type="RefSeq" id="WP_165107722.1">
    <property type="nucleotide sequence ID" value="NZ_JAAKYA010000060.1"/>
</dbReference>
<accession>A0A6M1RHS0</accession>
<dbReference type="Proteomes" id="UP000477311">
    <property type="component" value="Unassembled WGS sequence"/>
</dbReference>